<comment type="caution">
    <text evidence="1">The sequence shown here is derived from an EMBL/GenBank/DDBJ whole genome shotgun (WGS) entry which is preliminary data.</text>
</comment>
<sequence length="112" mass="11589">MFPCNNEMIGKASIACPGEEIAPGGKSDATGELAWNTAALPLSLIIPAFPLPSLSAPAVTTASSASVAGAPTPFAPNMTMEGSANRAVPDAARFWVFAVVFILMKKILLRSR</sequence>
<dbReference type="Proteomes" id="UP001147746">
    <property type="component" value="Unassembled WGS sequence"/>
</dbReference>
<proteinExistence type="predicted"/>
<gene>
    <name evidence="1" type="ORF">N7476_000360</name>
</gene>
<reference evidence="1" key="1">
    <citation type="submission" date="2022-12" db="EMBL/GenBank/DDBJ databases">
        <authorList>
            <person name="Petersen C."/>
        </authorList>
    </citation>
    <scope>NUCLEOTIDE SEQUENCE</scope>
    <source>
        <strain evidence="1">IBT 21472</strain>
    </source>
</reference>
<evidence type="ECO:0000313" key="2">
    <source>
        <dbReference type="Proteomes" id="UP001147746"/>
    </source>
</evidence>
<dbReference type="EMBL" id="JAPZBO010000001">
    <property type="protein sequence ID" value="KAJ5330577.1"/>
    <property type="molecule type" value="Genomic_DNA"/>
</dbReference>
<evidence type="ECO:0000313" key="1">
    <source>
        <dbReference type="EMBL" id="KAJ5330577.1"/>
    </source>
</evidence>
<keyword evidence="2" id="KW-1185">Reference proteome</keyword>
<protein>
    <submittedName>
        <fullName evidence="1">Uncharacterized protein</fullName>
    </submittedName>
</protein>
<reference evidence="1" key="2">
    <citation type="journal article" date="2023" name="IMA Fungus">
        <title>Comparative genomic study of the Penicillium genus elucidates a diverse pangenome and 15 lateral gene transfer events.</title>
        <authorList>
            <person name="Petersen C."/>
            <person name="Sorensen T."/>
            <person name="Nielsen M.R."/>
            <person name="Sondergaard T.E."/>
            <person name="Sorensen J.L."/>
            <person name="Fitzpatrick D.A."/>
            <person name="Frisvad J.C."/>
            <person name="Nielsen K.L."/>
        </authorList>
    </citation>
    <scope>NUCLEOTIDE SEQUENCE</scope>
    <source>
        <strain evidence="1">IBT 21472</strain>
    </source>
</reference>
<organism evidence="1 2">
    <name type="scientific">Penicillium atrosanguineum</name>
    <dbReference type="NCBI Taxonomy" id="1132637"/>
    <lineage>
        <taxon>Eukaryota</taxon>
        <taxon>Fungi</taxon>
        <taxon>Dikarya</taxon>
        <taxon>Ascomycota</taxon>
        <taxon>Pezizomycotina</taxon>
        <taxon>Eurotiomycetes</taxon>
        <taxon>Eurotiomycetidae</taxon>
        <taxon>Eurotiales</taxon>
        <taxon>Aspergillaceae</taxon>
        <taxon>Penicillium</taxon>
    </lineage>
</organism>
<name>A0A9W9QGI6_9EURO</name>
<accession>A0A9W9QGI6</accession>
<dbReference type="AlphaFoldDB" id="A0A9W9QGI6"/>